<proteinExistence type="predicted"/>
<name>A0AAF0R2R0_SOLVR</name>
<keyword evidence="2" id="KW-1185">Reference proteome</keyword>
<dbReference type="EMBL" id="CP133617">
    <property type="protein sequence ID" value="WMV34321.1"/>
    <property type="molecule type" value="Genomic_DNA"/>
</dbReference>
<evidence type="ECO:0000313" key="2">
    <source>
        <dbReference type="Proteomes" id="UP001234989"/>
    </source>
</evidence>
<dbReference type="AlphaFoldDB" id="A0AAF0R2R0"/>
<dbReference type="Proteomes" id="UP001234989">
    <property type="component" value="Chromosome 6"/>
</dbReference>
<gene>
    <name evidence="1" type="ORF">MTR67_027706</name>
</gene>
<accession>A0AAF0R2R0</accession>
<organism evidence="1 2">
    <name type="scientific">Solanum verrucosum</name>
    <dbReference type="NCBI Taxonomy" id="315347"/>
    <lineage>
        <taxon>Eukaryota</taxon>
        <taxon>Viridiplantae</taxon>
        <taxon>Streptophyta</taxon>
        <taxon>Embryophyta</taxon>
        <taxon>Tracheophyta</taxon>
        <taxon>Spermatophyta</taxon>
        <taxon>Magnoliopsida</taxon>
        <taxon>eudicotyledons</taxon>
        <taxon>Gunneridae</taxon>
        <taxon>Pentapetalae</taxon>
        <taxon>asterids</taxon>
        <taxon>lamiids</taxon>
        <taxon>Solanales</taxon>
        <taxon>Solanaceae</taxon>
        <taxon>Solanoideae</taxon>
        <taxon>Solaneae</taxon>
        <taxon>Solanum</taxon>
    </lineage>
</organism>
<evidence type="ECO:0000313" key="1">
    <source>
        <dbReference type="EMBL" id="WMV34321.1"/>
    </source>
</evidence>
<reference evidence="1" key="1">
    <citation type="submission" date="2023-08" db="EMBL/GenBank/DDBJ databases">
        <title>A de novo genome assembly of Solanum verrucosum Schlechtendal, a Mexican diploid species geographically isolated from the other diploid A-genome species in potato relatives.</title>
        <authorList>
            <person name="Hosaka K."/>
        </authorList>
    </citation>
    <scope>NUCLEOTIDE SEQUENCE</scope>
    <source>
        <tissue evidence="1">Young leaves</tissue>
    </source>
</reference>
<protein>
    <submittedName>
        <fullName evidence="1">Uncharacterized protein</fullName>
    </submittedName>
</protein>
<sequence>MGHSGNDLANGLLHSICLYHAEAFVNYVWAELLPLSYCISTPLQSMQLYIVGAYLEWLDRKKESRKRLGGIKCFSFIELRGERCYCKDTSHEENLSATYSGTTVKFKEGDAKICLVLGACSSVYGIYSICVDDAAKDSYLSGKKSGLVVSETSFHLLDKKWNDIVGFAWFSA</sequence>